<evidence type="ECO:0000313" key="3">
    <source>
        <dbReference type="EMBL" id="MFC4554150.1"/>
    </source>
</evidence>
<dbReference type="RefSeq" id="WP_122824695.1">
    <property type="nucleotide sequence ID" value="NZ_CP033325.1"/>
</dbReference>
<feature type="chain" id="PRO_5046124222" evidence="1">
    <location>
        <begin position="26"/>
        <end position="384"/>
    </location>
</feature>
<feature type="domain" description="DUF4185" evidence="2">
    <location>
        <begin position="201"/>
        <end position="332"/>
    </location>
</feature>
<sequence length="384" mass="41591">MTKHALLTGTLCLGALLLSAGTATAAPGVPTGRPAGPTCSLAGATITATAEVDDDLTDLFTSYGDSGVGWTGADSTYSVPLRDGSTAWIFSDTFLGPVNPDGTRPLTTPFLNNSIIVQDDDELETVTGGTPTDPQSIVGPSPGVDWRWFGAGLATRRGDLQVGVLDFARFGAGPWDWAWTGNSLVTLDTRTWEVTSLDPLPSEAGIQWASWYQRIGGHVYVYGVEDLGAEKYLHVARALGGDLTDLNRWRYWDGEGWSREETASARVLDDVANEYSVTPYRDGYLLVTQDTSVPFSREIVAYTACSPQGPFTFATKLYDMPEVGPFGTYGNPNVIGYNAHEHPELRDGDTLLVTYNVNSLDSTELYEDVSIYRPRFVEITLDVS</sequence>
<evidence type="ECO:0000313" key="4">
    <source>
        <dbReference type="Proteomes" id="UP001595955"/>
    </source>
</evidence>
<reference evidence="4" key="1">
    <citation type="journal article" date="2019" name="Int. J. Syst. Evol. Microbiol.">
        <title>The Global Catalogue of Microorganisms (GCM) 10K type strain sequencing project: providing services to taxonomists for standard genome sequencing and annotation.</title>
        <authorList>
            <consortium name="The Broad Institute Genomics Platform"/>
            <consortium name="The Broad Institute Genome Sequencing Center for Infectious Disease"/>
            <person name="Wu L."/>
            <person name="Ma J."/>
        </authorList>
    </citation>
    <scope>NUCLEOTIDE SEQUENCE [LARGE SCALE GENOMIC DNA]</scope>
    <source>
        <strain evidence="4">JCM 3369</strain>
    </source>
</reference>
<organism evidence="3 4">
    <name type="scientific">Georgenia faecalis</name>
    <dbReference type="NCBI Taxonomy" id="2483799"/>
    <lineage>
        <taxon>Bacteria</taxon>
        <taxon>Bacillati</taxon>
        <taxon>Actinomycetota</taxon>
        <taxon>Actinomycetes</taxon>
        <taxon>Micrococcales</taxon>
        <taxon>Bogoriellaceae</taxon>
        <taxon>Georgenia</taxon>
    </lineage>
</organism>
<feature type="signal peptide" evidence="1">
    <location>
        <begin position="1"/>
        <end position="25"/>
    </location>
</feature>
<dbReference type="EMBL" id="JBHSGF010000002">
    <property type="protein sequence ID" value="MFC4554150.1"/>
    <property type="molecule type" value="Genomic_DNA"/>
</dbReference>
<evidence type="ECO:0000259" key="2">
    <source>
        <dbReference type="Pfam" id="PF13810"/>
    </source>
</evidence>
<protein>
    <submittedName>
        <fullName evidence="3">DUF4185 domain-containing protein</fullName>
    </submittedName>
</protein>
<accession>A0ABV9D632</accession>
<name>A0ABV9D632_9MICO</name>
<dbReference type="Proteomes" id="UP001595955">
    <property type="component" value="Unassembled WGS sequence"/>
</dbReference>
<keyword evidence="4" id="KW-1185">Reference proteome</keyword>
<dbReference type="InterPro" id="IPR025442">
    <property type="entry name" value="DUF4185"/>
</dbReference>
<proteinExistence type="predicted"/>
<dbReference type="Pfam" id="PF13810">
    <property type="entry name" value="DUF4185"/>
    <property type="match status" value="1"/>
</dbReference>
<keyword evidence="1" id="KW-0732">Signal</keyword>
<evidence type="ECO:0000256" key="1">
    <source>
        <dbReference type="SAM" id="SignalP"/>
    </source>
</evidence>
<gene>
    <name evidence="3" type="ORF">ACFO3F_02720</name>
</gene>
<comment type="caution">
    <text evidence="3">The sequence shown here is derived from an EMBL/GenBank/DDBJ whole genome shotgun (WGS) entry which is preliminary data.</text>
</comment>